<dbReference type="EMBL" id="AKIJ01000005">
    <property type="protein sequence ID" value="KFG25423.1"/>
    <property type="molecule type" value="Genomic_DNA"/>
</dbReference>
<dbReference type="GO" id="GO:0016251">
    <property type="term" value="F:RNA polymerase II general transcription initiation factor activity"/>
    <property type="evidence" value="ECO:0007669"/>
    <property type="project" value="TreeGrafter"/>
</dbReference>
<evidence type="ECO:0000313" key="13">
    <source>
        <dbReference type="Proteomes" id="UP000054524"/>
    </source>
</evidence>
<dbReference type="SUPFAM" id="SSF50916">
    <property type="entry name" value="Rap30/74 interaction domains"/>
    <property type="match status" value="1"/>
</dbReference>
<evidence type="ECO:0000256" key="1">
    <source>
        <dbReference type="ARBA" id="ARBA00004123"/>
    </source>
</evidence>
<comment type="subcellular location">
    <subcellularLocation>
        <location evidence="1 8">Nucleus</location>
    </subcellularLocation>
</comment>
<evidence type="ECO:0000256" key="2">
    <source>
        <dbReference type="ARBA" id="ARBA00005249"/>
    </source>
</evidence>
<evidence type="ECO:0000256" key="7">
    <source>
        <dbReference type="ARBA" id="ARBA00025232"/>
    </source>
</evidence>
<dbReference type="OrthoDB" id="76676at2759"/>
<evidence type="ECO:0000256" key="3">
    <source>
        <dbReference type="ARBA" id="ARBA00023015"/>
    </source>
</evidence>
<dbReference type="GO" id="GO:0005674">
    <property type="term" value="C:transcription factor TFIIF complex"/>
    <property type="evidence" value="ECO:0007669"/>
    <property type="project" value="TreeGrafter"/>
</dbReference>
<name>H8ZCD1_NEMA1</name>
<keyword evidence="13" id="KW-1185">Reference proteome</keyword>
<dbReference type="GO" id="GO:0006367">
    <property type="term" value="P:transcription initiation at RNA polymerase II promoter"/>
    <property type="evidence" value="ECO:0007669"/>
    <property type="project" value="InterPro"/>
</dbReference>
<dbReference type="STRING" id="944018.H8ZCD1"/>
<dbReference type="AlphaFoldDB" id="H8ZCD1"/>
<dbReference type="Proteomes" id="UP000005622">
    <property type="component" value="Unassembled WGS sequence"/>
</dbReference>
<accession>A0A086IZV5</accession>
<reference evidence="12" key="2">
    <citation type="submission" date="2012-10" db="EMBL/GenBank/DDBJ databases">
        <authorList>
            <consortium name="The Broad Institute Genome Sequencing Platform"/>
            <consortium name="The Broad Institute Genome Sequencing Center for Infectious Disease"/>
            <person name="Cuomo C."/>
            <person name="Troemel E."/>
            <person name="Walker B."/>
            <person name="Young S.K."/>
            <person name="Zeng Q."/>
            <person name="Gargeya S."/>
            <person name="Fitzgerald M."/>
            <person name="Haas B."/>
            <person name="Abouelleil A."/>
            <person name="Alvarado L."/>
            <person name="Arachchi H.M."/>
            <person name="Berlin A.M."/>
            <person name="Chapman S.B."/>
            <person name="Goldberg J."/>
            <person name="Griggs A."/>
            <person name="Gujja S."/>
            <person name="Hansen M."/>
            <person name="Howarth C."/>
            <person name="Imamovic A."/>
            <person name="Larimer J."/>
            <person name="McCowan C."/>
            <person name="Murphy C."/>
            <person name="Neiman D."/>
            <person name="Pearson M."/>
            <person name="Priest M."/>
            <person name="Roberts A."/>
            <person name="Saif S."/>
            <person name="Shea T."/>
            <person name="Sisk P."/>
            <person name="Sykes S."/>
            <person name="Wortman J."/>
            <person name="Nusbaum C."/>
            <person name="Birren B."/>
        </authorList>
    </citation>
    <scope>NUCLEOTIDE SEQUENCE</scope>
    <source>
        <strain evidence="12">ERTm6</strain>
    </source>
</reference>
<comment type="function">
    <text evidence="7 8">TFIIF is a general transcription initiation factor that binds to RNA polymerase II and helps to recruit it to the initiation complex in collaboration with TFIIB. It promotes transcription elongation.</text>
</comment>
<proteinExistence type="inferred from homology"/>
<dbReference type="Pfam" id="PF05793">
    <property type="entry name" value="TFIIF_alpha"/>
    <property type="match status" value="1"/>
</dbReference>
<evidence type="ECO:0000256" key="5">
    <source>
        <dbReference type="ARBA" id="ARBA00023163"/>
    </source>
</evidence>
<reference evidence="11" key="1">
    <citation type="submission" date="2011-03" db="EMBL/GenBank/DDBJ databases">
        <title>The Genome Sequence of Nematocida sp1 strain ERTm2.</title>
        <authorList>
            <consortium name="The Broad Institute Genome Sequencing Platform"/>
            <consortium name="The Broad Institute Genome Sequencing Center for Infectious Disease"/>
            <person name="Cuomo C."/>
            <person name="Troemel E."/>
            <person name="Young S.K."/>
            <person name="Zeng Q."/>
            <person name="Gargeya S."/>
            <person name="Fitzgerald M."/>
            <person name="Haas B."/>
            <person name="Abouelleil A."/>
            <person name="Alvarado L."/>
            <person name="Arachchi H.M."/>
            <person name="Berlin A."/>
            <person name="Brown A."/>
            <person name="Chapman S.B."/>
            <person name="Chen Z."/>
            <person name="Dunbar C."/>
            <person name="Freedman E."/>
            <person name="Gearin G."/>
            <person name="Gellesch M."/>
            <person name="Goldberg J."/>
            <person name="Griggs A."/>
            <person name="Gujja S."/>
            <person name="Heilman E.R."/>
            <person name="Heiman D."/>
            <person name="Howarth C."/>
            <person name="Larson L."/>
            <person name="Lui A."/>
            <person name="MacDonald P.J.P."/>
            <person name="Mehta T."/>
            <person name="Montmayeur A."/>
            <person name="Murphy C."/>
            <person name="Neiman D."/>
            <person name="Pearson M."/>
            <person name="Priest M."/>
            <person name="Roberts A."/>
            <person name="Saif S."/>
            <person name="Shea T."/>
            <person name="Shenoy N."/>
            <person name="Sisk P."/>
            <person name="Stolte C."/>
            <person name="Sykes S."/>
            <person name="White J."/>
            <person name="Yandava C."/>
            <person name="Wortman J."/>
            <person name="Nusbaum C."/>
            <person name="Birren B."/>
        </authorList>
    </citation>
    <scope>NUCLEOTIDE SEQUENCE</scope>
    <source>
        <strain evidence="11">ERTm2</strain>
    </source>
</reference>
<dbReference type="GO" id="GO:0003677">
    <property type="term" value="F:DNA binding"/>
    <property type="evidence" value="ECO:0007669"/>
    <property type="project" value="UniProtKB-KW"/>
</dbReference>
<sequence length="295" mass="34432">MKHRVVLVNSGIERNIAAIHGMGDDLVPPLKLVRDPSLVIEDEEQEPANPAKITRKKAEILEYQAPEDIRMHKEERVPWLLEDSEQRSFIGRKTQIKVTEESKSAYYAMIKDKNEIKLHRIGKWYKFSPKIQYETLTLEEAEEKMQRKSKDAGSDKEASKRAVEEYKEDELEYKEVFDDDDGEIDIERVEKKKKRLDTAGKDLKKLVKNYEEYESESGNESESEDKQKEIAEVDVKMHLCAGPMPIKNLIEKFKMRFKANPKSKEVFRHIIKKICVIKTDHATGEKVLVLKEKEK</sequence>
<dbReference type="PANTHER" id="PTHR13011">
    <property type="entry name" value="TFIIF-ALPHA"/>
    <property type="match status" value="1"/>
</dbReference>
<gene>
    <name evidence="11" type="ORF">NERG_01374</name>
    <name evidence="12" type="ORF">NESG_02197</name>
</gene>
<keyword evidence="6 8" id="KW-0539">Nucleus</keyword>
<dbReference type="InterPro" id="IPR011039">
    <property type="entry name" value="TFIIF_interaction"/>
</dbReference>
<evidence type="ECO:0000256" key="8">
    <source>
        <dbReference type="RuleBase" id="RU366044"/>
    </source>
</evidence>
<dbReference type="InterPro" id="IPR008851">
    <property type="entry name" value="TFIIF-alpha"/>
</dbReference>
<protein>
    <recommendedName>
        <fullName evidence="8">Transcription initiation factor IIF subunit alpha</fullName>
    </recommendedName>
</protein>
<dbReference type="GO" id="GO:0032968">
    <property type="term" value="P:positive regulation of transcription elongation by RNA polymerase II"/>
    <property type="evidence" value="ECO:0007669"/>
    <property type="project" value="InterPro"/>
</dbReference>
<accession>H8ZCD1</accession>
<dbReference type="EMBL" id="JH604635">
    <property type="protein sequence ID" value="EHY65767.1"/>
    <property type="molecule type" value="Genomic_DNA"/>
</dbReference>
<dbReference type="PANTHER" id="PTHR13011:SF0">
    <property type="entry name" value="GENERAL TRANSCRIPTION FACTOR IIF SUBUNIT 1"/>
    <property type="match status" value="1"/>
</dbReference>
<reference evidence="12 13" key="3">
    <citation type="journal article" date="2014" name="Genome Announc.">
        <title>Genome Sequence of the Microsporidian Species Nematocida sp1 Strain ERTm6 (ATCC PRA-372).</title>
        <authorList>
            <person name="Bakowski M.A."/>
            <person name="Priest M."/>
            <person name="Young S."/>
            <person name="Cuomo C.A."/>
            <person name="Troemel E.R."/>
        </authorList>
    </citation>
    <scope>NUCLEOTIDE SEQUENCE [LARGE SCALE GENOMIC DNA]</scope>
    <source>
        <strain evidence="12 13">ERTm6</strain>
    </source>
</reference>
<keyword evidence="5 8" id="KW-0804">Transcription</keyword>
<dbReference type="GO" id="GO:0001096">
    <property type="term" value="F:TFIIF-class transcription factor complex binding"/>
    <property type="evidence" value="ECO:0007669"/>
    <property type="project" value="TreeGrafter"/>
</dbReference>
<evidence type="ECO:0000313" key="11">
    <source>
        <dbReference type="EMBL" id="EHY65767.1"/>
    </source>
</evidence>
<evidence type="ECO:0000256" key="9">
    <source>
        <dbReference type="SAM" id="Coils"/>
    </source>
</evidence>
<feature type="region of interest" description="Disordered" evidence="10">
    <location>
        <begin position="144"/>
        <end position="163"/>
    </location>
</feature>
<comment type="similarity">
    <text evidence="2 8">Belongs to the TFIIF alpha subunit family.</text>
</comment>
<dbReference type="InterPro" id="IPR036388">
    <property type="entry name" value="WH-like_DNA-bd_sf"/>
</dbReference>
<dbReference type="HOGENOM" id="CLU_091940_0_0_1"/>
<evidence type="ECO:0000256" key="10">
    <source>
        <dbReference type="SAM" id="MobiDB-lite"/>
    </source>
</evidence>
<evidence type="ECO:0000313" key="12">
    <source>
        <dbReference type="EMBL" id="KFG25423.1"/>
    </source>
</evidence>
<keyword evidence="3 8" id="KW-0805">Transcription regulation</keyword>
<keyword evidence="4 8" id="KW-0238">DNA-binding</keyword>
<dbReference type="Gene3D" id="1.10.10.10">
    <property type="entry name" value="Winged helix-like DNA-binding domain superfamily/Winged helix DNA-binding domain"/>
    <property type="match status" value="1"/>
</dbReference>
<keyword evidence="9" id="KW-0175">Coiled coil</keyword>
<organism evidence="11">
    <name type="scientific">Nematocida ausubeli (strain ATCC PRA-371 / ERTm2)</name>
    <name type="common">Nematode killer fungus</name>
    <dbReference type="NCBI Taxonomy" id="1913371"/>
    <lineage>
        <taxon>Eukaryota</taxon>
        <taxon>Fungi</taxon>
        <taxon>Fungi incertae sedis</taxon>
        <taxon>Microsporidia</taxon>
        <taxon>Nematocida</taxon>
    </lineage>
</organism>
<evidence type="ECO:0000256" key="6">
    <source>
        <dbReference type="ARBA" id="ARBA00023242"/>
    </source>
</evidence>
<evidence type="ECO:0000256" key="4">
    <source>
        <dbReference type="ARBA" id="ARBA00023125"/>
    </source>
</evidence>
<feature type="coiled-coil region" evidence="9">
    <location>
        <begin position="186"/>
        <end position="216"/>
    </location>
</feature>
<dbReference type="Proteomes" id="UP000054524">
    <property type="component" value="Unassembled WGS sequence"/>
</dbReference>